<name>A0A6N1ATZ3_9PROT</name>
<feature type="transmembrane region" description="Helical" evidence="8">
    <location>
        <begin position="21"/>
        <end position="41"/>
    </location>
</feature>
<feature type="transmembrane region" description="Helical" evidence="8">
    <location>
        <begin position="61"/>
        <end position="82"/>
    </location>
</feature>
<dbReference type="RefSeq" id="WP_149199610.1">
    <property type="nucleotide sequence ID" value="NZ_BSOV01000002.1"/>
</dbReference>
<dbReference type="Pfam" id="PF03591">
    <property type="entry name" value="AzlC"/>
    <property type="match status" value="1"/>
</dbReference>
<keyword evidence="6 8" id="KW-1133">Transmembrane helix</keyword>
<feature type="transmembrane region" description="Helical" evidence="8">
    <location>
        <begin position="199"/>
        <end position="227"/>
    </location>
</feature>
<geneLocation type="plasmid" evidence="9 10">
    <name>unnamed6</name>
</geneLocation>
<evidence type="ECO:0000256" key="8">
    <source>
        <dbReference type="SAM" id="Phobius"/>
    </source>
</evidence>
<keyword evidence="5 8" id="KW-0812">Transmembrane</keyword>
<dbReference type="PANTHER" id="PTHR34979:SF1">
    <property type="entry name" value="INNER MEMBRANE PROTEIN YGAZ"/>
    <property type="match status" value="1"/>
</dbReference>
<dbReference type="OrthoDB" id="9803444at2"/>
<reference evidence="9 10" key="1">
    <citation type="submission" date="2020-06" db="EMBL/GenBank/DDBJ databases">
        <title>Complete genome of Azosprillum oryzae KACC14407.</title>
        <authorList>
            <person name="Kim M."/>
            <person name="Park Y.-J."/>
            <person name="Shin J.-H."/>
        </authorList>
    </citation>
    <scope>NUCLEOTIDE SEQUENCE [LARGE SCALE GENOMIC DNA]</scope>
    <source>
        <strain evidence="9 10">KACC 14407</strain>
        <plasmid evidence="9 10">unnamed6</plasmid>
    </source>
</reference>
<evidence type="ECO:0000256" key="7">
    <source>
        <dbReference type="ARBA" id="ARBA00023136"/>
    </source>
</evidence>
<evidence type="ECO:0000256" key="2">
    <source>
        <dbReference type="ARBA" id="ARBA00010735"/>
    </source>
</evidence>
<feature type="transmembrane region" description="Helical" evidence="8">
    <location>
        <begin position="102"/>
        <end position="120"/>
    </location>
</feature>
<evidence type="ECO:0000313" key="10">
    <source>
        <dbReference type="Proteomes" id="UP000509702"/>
    </source>
</evidence>
<organism evidence="9 10">
    <name type="scientific">Azospirillum oryzae</name>
    <dbReference type="NCBI Taxonomy" id="286727"/>
    <lineage>
        <taxon>Bacteria</taxon>
        <taxon>Pseudomonadati</taxon>
        <taxon>Pseudomonadota</taxon>
        <taxon>Alphaproteobacteria</taxon>
        <taxon>Rhodospirillales</taxon>
        <taxon>Azospirillaceae</taxon>
        <taxon>Azospirillum</taxon>
    </lineage>
</organism>
<sequence length="233" mass="23860">MAPQSAWMQIRDGIGDGFPLAVSYFILAWSLGHYGVTTLGFTPGYVSLQSVLMFSAQAQLAALKTLSGGGSMVLAILLALFINARFMLMAASLAPHFRGRPLMVLAVLSHVVGNGPFATAVRRFSVTGGQPLFFGVTGFVGYAGYCLGAGAGAFLGTALPAGIEKAASFALPAFLITMVVTGIRVGGRSMAGLAATTAAVTMAVAVAAGADIALLLGPMIAATWIVWRGRGRS</sequence>
<dbReference type="EMBL" id="CP054621">
    <property type="protein sequence ID" value="QKS53957.1"/>
    <property type="molecule type" value="Genomic_DNA"/>
</dbReference>
<protein>
    <submittedName>
        <fullName evidence="9">AzlC family ABC transporter permease</fullName>
    </submittedName>
</protein>
<feature type="transmembrane region" description="Helical" evidence="8">
    <location>
        <begin position="132"/>
        <end position="155"/>
    </location>
</feature>
<dbReference type="AlphaFoldDB" id="A0A6N1ATZ3"/>
<dbReference type="Proteomes" id="UP000509702">
    <property type="component" value="Plasmid unnamed6"/>
</dbReference>
<gene>
    <name evidence="9" type="ORF">HUE56_26045</name>
</gene>
<keyword evidence="10" id="KW-1185">Reference proteome</keyword>
<evidence type="ECO:0000313" key="9">
    <source>
        <dbReference type="EMBL" id="QKS53957.1"/>
    </source>
</evidence>
<proteinExistence type="inferred from homology"/>
<comment type="subcellular location">
    <subcellularLocation>
        <location evidence="1">Cell membrane</location>
        <topology evidence="1">Multi-pass membrane protein</topology>
    </subcellularLocation>
</comment>
<keyword evidence="3" id="KW-0813">Transport</keyword>
<comment type="similarity">
    <text evidence="2">Belongs to the AzlC family.</text>
</comment>
<evidence type="ECO:0000256" key="6">
    <source>
        <dbReference type="ARBA" id="ARBA00022989"/>
    </source>
</evidence>
<dbReference type="GO" id="GO:1903785">
    <property type="term" value="P:L-valine transmembrane transport"/>
    <property type="evidence" value="ECO:0007669"/>
    <property type="project" value="TreeGrafter"/>
</dbReference>
<evidence type="ECO:0000256" key="4">
    <source>
        <dbReference type="ARBA" id="ARBA00022475"/>
    </source>
</evidence>
<accession>A0A6N1ATZ3</accession>
<keyword evidence="9" id="KW-0614">Plasmid</keyword>
<dbReference type="GO" id="GO:0005886">
    <property type="term" value="C:plasma membrane"/>
    <property type="evidence" value="ECO:0007669"/>
    <property type="project" value="UniProtKB-SubCell"/>
</dbReference>
<keyword evidence="7 8" id="KW-0472">Membrane</keyword>
<dbReference type="InterPro" id="IPR011606">
    <property type="entry name" value="Brnchd-chn_aa_trnsp_permease"/>
</dbReference>
<evidence type="ECO:0000256" key="5">
    <source>
        <dbReference type="ARBA" id="ARBA00022692"/>
    </source>
</evidence>
<evidence type="ECO:0000256" key="3">
    <source>
        <dbReference type="ARBA" id="ARBA00022448"/>
    </source>
</evidence>
<feature type="transmembrane region" description="Helical" evidence="8">
    <location>
        <begin position="167"/>
        <end position="187"/>
    </location>
</feature>
<evidence type="ECO:0000256" key="1">
    <source>
        <dbReference type="ARBA" id="ARBA00004651"/>
    </source>
</evidence>
<keyword evidence="4" id="KW-1003">Cell membrane</keyword>
<dbReference type="PANTHER" id="PTHR34979">
    <property type="entry name" value="INNER MEMBRANE PROTEIN YGAZ"/>
    <property type="match status" value="1"/>
</dbReference>
<dbReference type="KEGG" id="aoz:HUE56_26045"/>